<keyword evidence="3" id="KW-1185">Reference proteome</keyword>
<feature type="domain" description="TfoX N-terminal" evidence="1">
    <location>
        <begin position="24"/>
        <end position="103"/>
    </location>
</feature>
<dbReference type="Pfam" id="PF04993">
    <property type="entry name" value="TfoX_N"/>
    <property type="match status" value="1"/>
</dbReference>
<evidence type="ECO:0000259" key="1">
    <source>
        <dbReference type="Pfam" id="PF04993"/>
    </source>
</evidence>
<dbReference type="InterPro" id="IPR007076">
    <property type="entry name" value="TfoX_N"/>
</dbReference>
<comment type="caution">
    <text evidence="2">The sequence shown here is derived from an EMBL/GenBank/DDBJ whole genome shotgun (WGS) entry which is preliminary data.</text>
</comment>
<proteinExistence type="predicted"/>
<gene>
    <name evidence="2" type="ORF">HNR46_003816</name>
</gene>
<dbReference type="EMBL" id="JACHFD010000028">
    <property type="protein sequence ID" value="MBB5353555.1"/>
    <property type="molecule type" value="Genomic_DNA"/>
</dbReference>
<name>A0A840V6A3_9BACT</name>
<dbReference type="RefSeq" id="WP_184021595.1">
    <property type="nucleotide sequence ID" value="NZ_JACHFD010000028.1"/>
</dbReference>
<dbReference type="SUPFAM" id="SSF159894">
    <property type="entry name" value="YgaC/TfoX-N like"/>
    <property type="match status" value="1"/>
</dbReference>
<dbReference type="Gene3D" id="3.30.1460.30">
    <property type="entry name" value="YgaC/TfoX-N like chaperone"/>
    <property type="match status" value="1"/>
</dbReference>
<evidence type="ECO:0000313" key="2">
    <source>
        <dbReference type="EMBL" id="MBB5353555.1"/>
    </source>
</evidence>
<dbReference type="AlphaFoldDB" id="A0A840V6A3"/>
<dbReference type="Proteomes" id="UP000557717">
    <property type="component" value="Unassembled WGS sequence"/>
</dbReference>
<accession>A0A840V6A3</accession>
<protein>
    <submittedName>
        <fullName evidence="2">TfoX/Sxy family transcriptional regulator of competence genes</fullName>
    </submittedName>
</protein>
<organism evidence="2 3">
    <name type="scientific">Haloferula luteola</name>
    <dbReference type="NCBI Taxonomy" id="595692"/>
    <lineage>
        <taxon>Bacteria</taxon>
        <taxon>Pseudomonadati</taxon>
        <taxon>Verrucomicrobiota</taxon>
        <taxon>Verrucomicrobiia</taxon>
        <taxon>Verrucomicrobiales</taxon>
        <taxon>Verrucomicrobiaceae</taxon>
        <taxon>Haloferula</taxon>
    </lineage>
</organism>
<evidence type="ECO:0000313" key="3">
    <source>
        <dbReference type="Proteomes" id="UP000557717"/>
    </source>
</evidence>
<reference evidence="2 3" key="1">
    <citation type="submission" date="2020-08" db="EMBL/GenBank/DDBJ databases">
        <title>Genomic Encyclopedia of Type Strains, Phase IV (KMG-IV): sequencing the most valuable type-strain genomes for metagenomic binning, comparative biology and taxonomic classification.</title>
        <authorList>
            <person name="Goeker M."/>
        </authorList>
    </citation>
    <scope>NUCLEOTIDE SEQUENCE [LARGE SCALE GENOMIC DNA]</scope>
    <source>
        <strain evidence="2 3">YC6886</strain>
    </source>
</reference>
<sequence length="117" mass="12954">MTEDAALADRVADHFTVRAVAFETLKMMGGICFMIRGKMCVGVTRNRLMVRLDPALGDAPLARPGCVPMDLTGRRMKGFFFVHAEGHAEEEDLQGWLDLALEFNPRAKSAKSSKKAR</sequence>